<feature type="active site" description="Charge relay system" evidence="5">
    <location>
        <position position="70"/>
    </location>
</feature>
<dbReference type="OrthoDB" id="9798386at2"/>
<gene>
    <name evidence="10" type="ORF">MalAC0309_0844</name>
</gene>
<dbReference type="PROSITE" id="PS51892">
    <property type="entry name" value="SUBTILASE"/>
    <property type="match status" value="1"/>
</dbReference>
<accession>A0A0U5BBT9</accession>
<dbReference type="GO" id="GO:0006508">
    <property type="term" value="P:proteolysis"/>
    <property type="evidence" value="ECO:0007669"/>
    <property type="project" value="UniProtKB-KW"/>
</dbReference>
<dbReference type="InterPro" id="IPR000209">
    <property type="entry name" value="Peptidase_S8/S53_dom"/>
</dbReference>
<evidence type="ECO:0000256" key="8">
    <source>
        <dbReference type="SAM" id="SignalP"/>
    </source>
</evidence>
<feature type="signal peptide" evidence="8">
    <location>
        <begin position="1"/>
        <end position="26"/>
    </location>
</feature>
<keyword evidence="4 5" id="KW-0720">Serine protease</keyword>
<comment type="similarity">
    <text evidence="1 5 6">Belongs to the peptidase S8 family.</text>
</comment>
<sequence length="422" mass="42412">MRARSARRVAATAALALLGGALSAGAGAIATDEPVAATSIRDREYWLDEYGIRGAWAATRGAGVTIAIIDSGVDASHPDLGGVVVGGTDVSGIGSPDGTQPVGIGSDHGTRVASLAAGRGLGPGGGVLGAAPDANLLTVSLAFGVEAARSGDDQIAEAVRWSVDQGADIISLSLTRNTVEWPESWDDAFGYAEANDVVVIAAAGNRGSGTEQVGAPATMPGVLVVGGVNRQGVASDRASSQGITIGVMAPSEQLVGAVPGGGYVIWQGTSGATPIVAGIAALVRAAYPELDAPNVIQRILATARPVTDRVPDPIYGFGLVDARGAVFADVPRVDANPLGTIAEWVVVNRRADGSLPSLTGRDARAPIARTVPVDVTVAALEGAWRLSAPRLPVVLLAGITGLTGIAGLALLTAGFVSRARRQ</sequence>
<feature type="active site" description="Charge relay system" evidence="5">
    <location>
        <position position="270"/>
    </location>
</feature>
<dbReference type="Pfam" id="PF00082">
    <property type="entry name" value="Peptidase_S8"/>
    <property type="match status" value="1"/>
</dbReference>
<dbReference type="GO" id="GO:0004252">
    <property type="term" value="F:serine-type endopeptidase activity"/>
    <property type="evidence" value="ECO:0007669"/>
    <property type="project" value="UniProtKB-UniRule"/>
</dbReference>
<dbReference type="InterPro" id="IPR023828">
    <property type="entry name" value="Peptidase_S8_Ser-AS"/>
</dbReference>
<reference evidence="11" key="1">
    <citation type="submission" date="2015-12" db="EMBL/GenBank/DDBJ databases">
        <authorList>
            <person name="Shamseldin A."/>
            <person name="Moawad H."/>
            <person name="Abd El-Rahim W.M."/>
            <person name="Sadowsky M.J."/>
        </authorList>
    </citation>
    <scope>NUCLEOTIDE SEQUENCE [LARGE SCALE GENOMIC DNA]</scope>
    <source>
        <strain evidence="11">JAM AC0309</strain>
    </source>
</reference>
<keyword evidence="7" id="KW-0812">Transmembrane</keyword>
<keyword evidence="7" id="KW-0472">Membrane</keyword>
<keyword evidence="2 5" id="KW-0645">Protease</keyword>
<dbReference type="CDD" id="cd00306">
    <property type="entry name" value="Peptidases_S8_S53"/>
    <property type="match status" value="1"/>
</dbReference>
<feature type="domain" description="Peptidase S8/S53" evidence="9">
    <location>
        <begin position="61"/>
        <end position="318"/>
    </location>
</feature>
<evidence type="ECO:0000256" key="6">
    <source>
        <dbReference type="RuleBase" id="RU003355"/>
    </source>
</evidence>
<dbReference type="InterPro" id="IPR023827">
    <property type="entry name" value="Peptidase_S8_Asp-AS"/>
</dbReference>
<dbReference type="InterPro" id="IPR015500">
    <property type="entry name" value="Peptidase_S8_subtilisin-rel"/>
</dbReference>
<feature type="chain" id="PRO_5038794305" evidence="8">
    <location>
        <begin position="27"/>
        <end position="422"/>
    </location>
</feature>
<dbReference type="KEGG" id="malk:MalAC0309_0844"/>
<dbReference type="InterPro" id="IPR022398">
    <property type="entry name" value="Peptidase_S8_His-AS"/>
</dbReference>
<dbReference type="InterPro" id="IPR050131">
    <property type="entry name" value="Peptidase_S8_subtilisin-like"/>
</dbReference>
<dbReference type="PROSITE" id="PS00136">
    <property type="entry name" value="SUBTILASE_ASP"/>
    <property type="match status" value="1"/>
</dbReference>
<feature type="active site" description="Charge relay system" evidence="5">
    <location>
        <position position="108"/>
    </location>
</feature>
<keyword evidence="8" id="KW-0732">Signal</keyword>
<dbReference type="PRINTS" id="PR00723">
    <property type="entry name" value="SUBTILISIN"/>
</dbReference>
<evidence type="ECO:0000313" key="11">
    <source>
        <dbReference type="Proteomes" id="UP000218965"/>
    </source>
</evidence>
<dbReference type="RefSeq" id="WP_096420911.1">
    <property type="nucleotide sequence ID" value="NZ_AP017315.1"/>
</dbReference>
<dbReference type="PANTHER" id="PTHR43806:SF11">
    <property type="entry name" value="CEREVISIN-RELATED"/>
    <property type="match status" value="1"/>
</dbReference>
<dbReference type="Gene3D" id="3.40.50.200">
    <property type="entry name" value="Peptidase S8/S53 domain"/>
    <property type="match status" value="1"/>
</dbReference>
<feature type="transmembrane region" description="Helical" evidence="7">
    <location>
        <begin position="393"/>
        <end position="416"/>
    </location>
</feature>
<evidence type="ECO:0000256" key="2">
    <source>
        <dbReference type="ARBA" id="ARBA00022670"/>
    </source>
</evidence>
<dbReference type="PANTHER" id="PTHR43806">
    <property type="entry name" value="PEPTIDASE S8"/>
    <property type="match status" value="1"/>
</dbReference>
<evidence type="ECO:0000256" key="4">
    <source>
        <dbReference type="ARBA" id="ARBA00022825"/>
    </source>
</evidence>
<evidence type="ECO:0000256" key="3">
    <source>
        <dbReference type="ARBA" id="ARBA00022801"/>
    </source>
</evidence>
<evidence type="ECO:0000256" key="1">
    <source>
        <dbReference type="ARBA" id="ARBA00011073"/>
    </source>
</evidence>
<dbReference type="EMBL" id="AP017315">
    <property type="protein sequence ID" value="BAU31711.1"/>
    <property type="molecule type" value="Genomic_DNA"/>
</dbReference>
<reference evidence="10 11" key="2">
    <citation type="submission" date="2016-01" db="EMBL/GenBank/DDBJ databases">
        <title>Microcella alkaliphila JAM AC0309 whole genome shotgun sequence.</title>
        <authorList>
            <person name="Kurata A."/>
            <person name="Hirose Y."/>
            <person name="Kishimoto N."/>
            <person name="Kobayashi T."/>
        </authorList>
    </citation>
    <scope>NUCLEOTIDE SEQUENCE [LARGE SCALE GENOMIC DNA]</scope>
    <source>
        <strain evidence="10 11">JAM AC0309</strain>
    </source>
</reference>
<dbReference type="InterPro" id="IPR036852">
    <property type="entry name" value="Peptidase_S8/S53_dom_sf"/>
</dbReference>
<name>A0A0U5BBT9_9MICO</name>
<evidence type="ECO:0000313" key="10">
    <source>
        <dbReference type="EMBL" id="BAU31711.1"/>
    </source>
</evidence>
<evidence type="ECO:0000256" key="5">
    <source>
        <dbReference type="PROSITE-ProRule" id="PRU01240"/>
    </source>
</evidence>
<evidence type="ECO:0000259" key="9">
    <source>
        <dbReference type="Pfam" id="PF00082"/>
    </source>
</evidence>
<keyword evidence="7" id="KW-1133">Transmembrane helix</keyword>
<organism evidence="10 11">
    <name type="scientific">Microcella alkaliphila</name>
    <dbReference type="NCBI Taxonomy" id="279828"/>
    <lineage>
        <taxon>Bacteria</taxon>
        <taxon>Bacillati</taxon>
        <taxon>Actinomycetota</taxon>
        <taxon>Actinomycetes</taxon>
        <taxon>Micrococcales</taxon>
        <taxon>Microbacteriaceae</taxon>
        <taxon>Microcella</taxon>
    </lineage>
</organism>
<dbReference type="AlphaFoldDB" id="A0A0U5BBT9"/>
<proteinExistence type="inferred from homology"/>
<evidence type="ECO:0000256" key="7">
    <source>
        <dbReference type="SAM" id="Phobius"/>
    </source>
</evidence>
<dbReference type="SUPFAM" id="SSF52743">
    <property type="entry name" value="Subtilisin-like"/>
    <property type="match status" value="1"/>
</dbReference>
<protein>
    <submittedName>
        <fullName evidence="10">Serine protease</fullName>
    </submittedName>
</protein>
<dbReference type="Proteomes" id="UP000218965">
    <property type="component" value="Chromosome"/>
</dbReference>
<keyword evidence="3 5" id="KW-0378">Hydrolase</keyword>
<dbReference type="PROSITE" id="PS00137">
    <property type="entry name" value="SUBTILASE_HIS"/>
    <property type="match status" value="1"/>
</dbReference>
<dbReference type="PROSITE" id="PS00138">
    <property type="entry name" value="SUBTILASE_SER"/>
    <property type="match status" value="1"/>
</dbReference>